<comment type="caution">
    <text evidence="1">The sequence shown here is derived from an EMBL/GenBank/DDBJ whole genome shotgun (WGS) entry which is preliminary data.</text>
</comment>
<name>A0AAD7ZH23_DIPPU</name>
<proteinExistence type="predicted"/>
<evidence type="ECO:0000313" key="1">
    <source>
        <dbReference type="EMBL" id="KAJ9580579.1"/>
    </source>
</evidence>
<dbReference type="AlphaFoldDB" id="A0AAD7ZH23"/>
<evidence type="ECO:0000313" key="2">
    <source>
        <dbReference type="Proteomes" id="UP001233999"/>
    </source>
</evidence>
<gene>
    <name evidence="1" type="ORF">L9F63_024246</name>
</gene>
<protein>
    <submittedName>
        <fullName evidence="1">Uncharacterized protein</fullName>
    </submittedName>
</protein>
<dbReference type="Proteomes" id="UP001233999">
    <property type="component" value="Unassembled WGS sequence"/>
</dbReference>
<reference evidence="1" key="2">
    <citation type="submission" date="2023-05" db="EMBL/GenBank/DDBJ databases">
        <authorList>
            <person name="Fouks B."/>
        </authorList>
    </citation>
    <scope>NUCLEOTIDE SEQUENCE</scope>
    <source>
        <strain evidence="1">Stay&amp;Tobe</strain>
        <tissue evidence="1">Testes</tissue>
    </source>
</reference>
<keyword evidence="2" id="KW-1185">Reference proteome</keyword>
<feature type="non-terminal residue" evidence="1">
    <location>
        <position position="1"/>
    </location>
</feature>
<dbReference type="EMBL" id="JASPKZ010008263">
    <property type="protein sequence ID" value="KAJ9580579.1"/>
    <property type="molecule type" value="Genomic_DNA"/>
</dbReference>
<sequence>QADNDSPGATERETRAVPHRIVEVAKLLSLVQLSKVIDQMLLPVTKNRLFVDGLSKPTDEGSDEMKLIFRDLKDNGASQPSLIDWNSHLSKSQHSAEFWSVYEKKDMTMTQPLVHKCHIPSLQD</sequence>
<accession>A0AAD7ZH23</accession>
<reference evidence="1" key="1">
    <citation type="journal article" date="2023" name="IScience">
        <title>Live-bearing cockroach genome reveals convergent evolutionary mechanisms linked to viviparity in insects and beyond.</title>
        <authorList>
            <person name="Fouks B."/>
            <person name="Harrison M.C."/>
            <person name="Mikhailova A.A."/>
            <person name="Marchal E."/>
            <person name="English S."/>
            <person name="Carruthers M."/>
            <person name="Jennings E.C."/>
            <person name="Chiamaka E.L."/>
            <person name="Frigard R.A."/>
            <person name="Pippel M."/>
            <person name="Attardo G.M."/>
            <person name="Benoit J.B."/>
            <person name="Bornberg-Bauer E."/>
            <person name="Tobe S.S."/>
        </authorList>
    </citation>
    <scope>NUCLEOTIDE SEQUENCE</scope>
    <source>
        <strain evidence="1">Stay&amp;Tobe</strain>
    </source>
</reference>
<organism evidence="1 2">
    <name type="scientific">Diploptera punctata</name>
    <name type="common">Pacific beetle cockroach</name>
    <dbReference type="NCBI Taxonomy" id="6984"/>
    <lineage>
        <taxon>Eukaryota</taxon>
        <taxon>Metazoa</taxon>
        <taxon>Ecdysozoa</taxon>
        <taxon>Arthropoda</taxon>
        <taxon>Hexapoda</taxon>
        <taxon>Insecta</taxon>
        <taxon>Pterygota</taxon>
        <taxon>Neoptera</taxon>
        <taxon>Polyneoptera</taxon>
        <taxon>Dictyoptera</taxon>
        <taxon>Blattodea</taxon>
        <taxon>Blaberoidea</taxon>
        <taxon>Blaberidae</taxon>
        <taxon>Diplopterinae</taxon>
        <taxon>Diploptera</taxon>
    </lineage>
</organism>
<feature type="non-terminal residue" evidence="1">
    <location>
        <position position="124"/>
    </location>
</feature>